<dbReference type="EMBL" id="BAAAPY010000006">
    <property type="protein sequence ID" value="GAA2079850.1"/>
    <property type="molecule type" value="Genomic_DNA"/>
</dbReference>
<dbReference type="Proteomes" id="UP001501480">
    <property type="component" value="Unassembled WGS sequence"/>
</dbReference>
<organism evidence="1 2">
    <name type="scientific">Aeromicrobium halocynthiae</name>
    <dbReference type="NCBI Taxonomy" id="560557"/>
    <lineage>
        <taxon>Bacteria</taxon>
        <taxon>Bacillati</taxon>
        <taxon>Actinomycetota</taxon>
        <taxon>Actinomycetes</taxon>
        <taxon>Propionibacteriales</taxon>
        <taxon>Nocardioidaceae</taxon>
        <taxon>Aeromicrobium</taxon>
    </lineage>
</organism>
<proteinExistence type="predicted"/>
<evidence type="ECO:0008006" key="3">
    <source>
        <dbReference type="Google" id="ProtNLM"/>
    </source>
</evidence>
<gene>
    <name evidence="1" type="ORF">GCM10009821_20140</name>
</gene>
<comment type="caution">
    <text evidence="1">The sequence shown here is derived from an EMBL/GenBank/DDBJ whole genome shotgun (WGS) entry which is preliminary data.</text>
</comment>
<evidence type="ECO:0000313" key="1">
    <source>
        <dbReference type="EMBL" id="GAA2079850.1"/>
    </source>
</evidence>
<reference evidence="1 2" key="1">
    <citation type="journal article" date="2019" name="Int. J. Syst. Evol. Microbiol.">
        <title>The Global Catalogue of Microorganisms (GCM) 10K type strain sequencing project: providing services to taxonomists for standard genome sequencing and annotation.</title>
        <authorList>
            <consortium name="The Broad Institute Genomics Platform"/>
            <consortium name="The Broad Institute Genome Sequencing Center for Infectious Disease"/>
            <person name="Wu L."/>
            <person name="Ma J."/>
        </authorList>
    </citation>
    <scope>NUCLEOTIDE SEQUENCE [LARGE SCALE GENOMIC DNA]</scope>
    <source>
        <strain evidence="1 2">JCM 15749</strain>
    </source>
</reference>
<name>A0ABN2W1V9_9ACTN</name>
<accession>A0ABN2W1V9</accession>
<sequence length="614" mass="67741">MNDMAVGWNWLLSNPKGGVDGSAMGKLFKNSGEVADTAQLARETIQNSWDAAKAHREKHPDVRFKMRFRFVEVDGPDRQELIDALDLDALAERRAAFDKPPVQEGTILDALEDDDRPLRLLFVEDYGTHGLHGHPDLGMKSHLFLALYYIGGSNKTVGAGGSYGFGKSALERASRIHSVVAHSTFEPREDPHDDVTNRLVGFTWWPGHTEGDQSFEGRAQFGVSDGNGAQPVAAGDAIDVADRLGFSRRNHADPDDLGTSFMVIDPAIDPKELMEEVEKWWWPALHEHSFEVDIVDFDGSTLVPRPANNDFVAQFLPAYRIAIGQDLAADSDKARRPSENWRVRGEGSEDLGDLGLIVADRPLREDGSDGEGEALIALMRSPRMVIRYLKVGRNRVSLRGAFVASDASNELLRQTEPALHETWSTNFSADVPRAATQKARRILDRIRSSVRKMAEEVAPPPPKDHRSLTHFSKLMTGFFGDKKGPHPAPPAGGEPISLKLTKRPQPSIEDDSTVTLSAAFDVGVLDSAPDDACRVKVGCKLHIQEDDRAGTRWPVELRFLGDPSNFSQNDEGDWEGDIVKGAAFPFAVVSAPYSNTWTTRLVPTVERTSDWRSA</sequence>
<keyword evidence="2" id="KW-1185">Reference proteome</keyword>
<protein>
    <recommendedName>
        <fullName evidence="3">ATP-binding protein</fullName>
    </recommendedName>
</protein>
<evidence type="ECO:0000313" key="2">
    <source>
        <dbReference type="Proteomes" id="UP001501480"/>
    </source>
</evidence>